<feature type="region of interest" description="Disordered" evidence="1">
    <location>
        <begin position="128"/>
        <end position="152"/>
    </location>
</feature>
<evidence type="ECO:0000313" key="3">
    <source>
        <dbReference type="Proteomes" id="UP001164286"/>
    </source>
</evidence>
<sequence>MAISDSQDIEAVRSEWETCEDLLAQSQKDNEEKYKIIERYKQYTKELEKLIECSCGAAWRDDHGIPPFSTAIPATSASTPLPKPQPSMLRHSTSITQSTKRSTRLVGRIASQQIDPRHLDSLREVSETLTDSTPTDAMRRLQGKDTPARPGSLLDKQITAQSTRERDAIRLLLDEMDRNLDRRESAISRLRQEAFTERSAVSGER</sequence>
<name>A0AA38LS72_9TREE</name>
<organism evidence="2 3">
    <name type="scientific">Dioszegia hungarica</name>
    <dbReference type="NCBI Taxonomy" id="4972"/>
    <lineage>
        <taxon>Eukaryota</taxon>
        <taxon>Fungi</taxon>
        <taxon>Dikarya</taxon>
        <taxon>Basidiomycota</taxon>
        <taxon>Agaricomycotina</taxon>
        <taxon>Tremellomycetes</taxon>
        <taxon>Tremellales</taxon>
        <taxon>Bulleribasidiaceae</taxon>
        <taxon>Dioszegia</taxon>
    </lineage>
</organism>
<dbReference type="EMBL" id="JAKWFO010000014">
    <property type="protein sequence ID" value="KAI9632294.1"/>
    <property type="molecule type" value="Genomic_DNA"/>
</dbReference>
<dbReference type="GeneID" id="77730375"/>
<feature type="region of interest" description="Disordered" evidence="1">
    <location>
        <begin position="77"/>
        <end position="98"/>
    </location>
</feature>
<evidence type="ECO:0000313" key="2">
    <source>
        <dbReference type="EMBL" id="KAI9632294.1"/>
    </source>
</evidence>
<feature type="compositionally biased region" description="Basic and acidic residues" evidence="1">
    <location>
        <begin position="137"/>
        <end position="147"/>
    </location>
</feature>
<keyword evidence="3" id="KW-1185">Reference proteome</keyword>
<gene>
    <name evidence="2" type="ORF">MKK02DRAFT_40597</name>
</gene>
<dbReference type="RefSeq" id="XP_052942071.1">
    <property type="nucleotide sequence ID" value="XM_053091170.1"/>
</dbReference>
<accession>A0AA38LS72</accession>
<dbReference type="AlphaFoldDB" id="A0AA38LS72"/>
<protein>
    <submittedName>
        <fullName evidence="2">Uncharacterized protein</fullName>
    </submittedName>
</protein>
<evidence type="ECO:0000256" key="1">
    <source>
        <dbReference type="SAM" id="MobiDB-lite"/>
    </source>
</evidence>
<proteinExistence type="predicted"/>
<dbReference type="Proteomes" id="UP001164286">
    <property type="component" value="Unassembled WGS sequence"/>
</dbReference>
<reference evidence="2" key="1">
    <citation type="journal article" date="2022" name="G3 (Bethesda)">
        <title>High quality genome of the basidiomycete yeast Dioszegia hungarica PDD-24b-2 isolated from cloud water.</title>
        <authorList>
            <person name="Jarrige D."/>
            <person name="Haridas S."/>
            <person name="Bleykasten-Grosshans C."/>
            <person name="Joly M."/>
            <person name="Nadalig T."/>
            <person name="Sancelme M."/>
            <person name="Vuilleumier S."/>
            <person name="Grigoriev I.V."/>
            <person name="Amato P."/>
            <person name="Bringel F."/>
        </authorList>
    </citation>
    <scope>NUCLEOTIDE SEQUENCE</scope>
    <source>
        <strain evidence="2">PDD-24b-2</strain>
    </source>
</reference>
<comment type="caution">
    <text evidence="2">The sequence shown here is derived from an EMBL/GenBank/DDBJ whole genome shotgun (WGS) entry which is preliminary data.</text>
</comment>